<gene>
    <name evidence="2" type="ORF">F444_23233</name>
</gene>
<name>A0A080YVH9_PHYNI</name>
<protein>
    <recommendedName>
        <fullName evidence="1">Chromo domain-containing protein</fullName>
    </recommendedName>
</protein>
<feature type="domain" description="Chromo" evidence="1">
    <location>
        <begin position="1"/>
        <end position="58"/>
    </location>
</feature>
<comment type="caution">
    <text evidence="2">The sequence shown here is derived from an EMBL/GenBank/DDBJ whole genome shotgun (WGS) entry which is preliminary data.</text>
</comment>
<evidence type="ECO:0000313" key="2">
    <source>
        <dbReference type="EMBL" id="ETO58390.1"/>
    </source>
</evidence>
<evidence type="ECO:0000259" key="1">
    <source>
        <dbReference type="PROSITE" id="PS50013"/>
    </source>
</evidence>
<sequence length="66" mass="7955">MKKHRWNSTIKDYEILVGWRGLESIEDSWERLTSLAKEVKVLLNQYIQKQDAKYFSEKVKFMDATM</sequence>
<proteinExistence type="predicted"/>
<dbReference type="Proteomes" id="UP000028582">
    <property type="component" value="Unassembled WGS sequence"/>
</dbReference>
<dbReference type="PROSITE" id="PS50013">
    <property type="entry name" value="CHROMO_2"/>
    <property type="match status" value="1"/>
</dbReference>
<dbReference type="Gene3D" id="2.40.50.40">
    <property type="match status" value="1"/>
</dbReference>
<dbReference type="OrthoDB" id="126475at2759"/>
<accession>A0A080YVH9</accession>
<dbReference type="InterPro" id="IPR016197">
    <property type="entry name" value="Chromo-like_dom_sf"/>
</dbReference>
<dbReference type="SUPFAM" id="SSF54160">
    <property type="entry name" value="Chromo domain-like"/>
    <property type="match status" value="1"/>
</dbReference>
<reference evidence="2 3" key="1">
    <citation type="submission" date="2013-11" db="EMBL/GenBank/DDBJ databases">
        <title>The Genome Sequence of Phytophthora parasitica P1976.</title>
        <authorList>
            <consortium name="The Broad Institute Genomics Platform"/>
            <person name="Russ C."/>
            <person name="Tyler B."/>
            <person name="Panabieres F."/>
            <person name="Shan W."/>
            <person name="Tripathy S."/>
            <person name="Grunwald N."/>
            <person name="Machado M."/>
            <person name="Johnson C.S."/>
            <person name="Walker B."/>
            <person name="Young S."/>
            <person name="Zeng Q."/>
            <person name="Gargeya S."/>
            <person name="Fitzgerald M."/>
            <person name="Haas B."/>
            <person name="Abouelleil A."/>
            <person name="Allen A.W."/>
            <person name="Alvarado L."/>
            <person name="Arachchi H.M."/>
            <person name="Berlin A.M."/>
            <person name="Chapman S.B."/>
            <person name="Gainer-Dewar J."/>
            <person name="Goldberg J."/>
            <person name="Griggs A."/>
            <person name="Gujja S."/>
            <person name="Hansen M."/>
            <person name="Howarth C."/>
            <person name="Imamovic A."/>
            <person name="Ireland A."/>
            <person name="Larimer J."/>
            <person name="McCowan C."/>
            <person name="Murphy C."/>
            <person name="Pearson M."/>
            <person name="Poon T.W."/>
            <person name="Priest M."/>
            <person name="Roberts A."/>
            <person name="Saif S."/>
            <person name="Shea T."/>
            <person name="Sisk P."/>
            <person name="Sykes S."/>
            <person name="Wortman J."/>
            <person name="Nusbaum C."/>
            <person name="Birren B."/>
        </authorList>
    </citation>
    <scope>NUCLEOTIDE SEQUENCE [LARGE SCALE GENOMIC DNA]</scope>
    <source>
        <strain evidence="2 3">P1976</strain>
    </source>
</reference>
<dbReference type="EMBL" id="ANJA01005279">
    <property type="protein sequence ID" value="ETO58390.1"/>
    <property type="molecule type" value="Genomic_DNA"/>
</dbReference>
<organism evidence="2 3">
    <name type="scientific">Phytophthora nicotianae P1976</name>
    <dbReference type="NCBI Taxonomy" id="1317066"/>
    <lineage>
        <taxon>Eukaryota</taxon>
        <taxon>Sar</taxon>
        <taxon>Stramenopiles</taxon>
        <taxon>Oomycota</taxon>
        <taxon>Peronosporomycetes</taxon>
        <taxon>Peronosporales</taxon>
        <taxon>Peronosporaceae</taxon>
        <taxon>Phytophthora</taxon>
    </lineage>
</organism>
<dbReference type="AlphaFoldDB" id="A0A080YVH9"/>
<evidence type="ECO:0000313" key="3">
    <source>
        <dbReference type="Proteomes" id="UP000028582"/>
    </source>
</evidence>
<dbReference type="InterPro" id="IPR000953">
    <property type="entry name" value="Chromo/chromo_shadow_dom"/>
</dbReference>